<evidence type="ECO:0000313" key="3">
    <source>
        <dbReference type="Proteomes" id="UP000672032"/>
    </source>
</evidence>
<dbReference type="EMBL" id="CP063406">
    <property type="protein sequence ID" value="QSZ31559.1"/>
    <property type="molecule type" value="Genomic_DNA"/>
</dbReference>
<gene>
    <name evidence="2" type="ORF">DSL72_001126</name>
</gene>
<reference evidence="2" key="1">
    <citation type="submission" date="2020-10" db="EMBL/GenBank/DDBJ databases">
        <title>Genome Sequence of Monilinia vaccinii-corymbosi Sheds Light on Mummy Berry Disease Infection of Blueberry and Mating Type.</title>
        <authorList>
            <person name="Yow A.G."/>
            <person name="Zhang Y."/>
            <person name="Bansal K."/>
            <person name="Eacker S.M."/>
            <person name="Sullivan S."/>
            <person name="Liachko I."/>
            <person name="Cubeta M.A."/>
            <person name="Rollins J.A."/>
            <person name="Ashrafi H."/>
        </authorList>
    </citation>
    <scope>NUCLEOTIDE SEQUENCE</scope>
    <source>
        <strain evidence="2">RL-1</strain>
    </source>
</reference>
<keyword evidence="3" id="KW-1185">Reference proteome</keyword>
<protein>
    <submittedName>
        <fullName evidence="2">Uncharacterized protein</fullName>
    </submittedName>
</protein>
<dbReference type="AlphaFoldDB" id="A0A8A3P9X8"/>
<accession>A0A8A3P9X8</accession>
<evidence type="ECO:0000313" key="2">
    <source>
        <dbReference type="EMBL" id="QSZ31559.1"/>
    </source>
</evidence>
<organism evidence="2 3">
    <name type="scientific">Monilinia vaccinii-corymbosi</name>
    <dbReference type="NCBI Taxonomy" id="61207"/>
    <lineage>
        <taxon>Eukaryota</taxon>
        <taxon>Fungi</taxon>
        <taxon>Dikarya</taxon>
        <taxon>Ascomycota</taxon>
        <taxon>Pezizomycotina</taxon>
        <taxon>Leotiomycetes</taxon>
        <taxon>Helotiales</taxon>
        <taxon>Sclerotiniaceae</taxon>
        <taxon>Monilinia</taxon>
    </lineage>
</organism>
<evidence type="ECO:0000256" key="1">
    <source>
        <dbReference type="SAM" id="MobiDB-lite"/>
    </source>
</evidence>
<feature type="region of interest" description="Disordered" evidence="1">
    <location>
        <begin position="121"/>
        <end position="145"/>
    </location>
</feature>
<dbReference type="Proteomes" id="UP000672032">
    <property type="component" value="Chromosome 2"/>
</dbReference>
<feature type="compositionally biased region" description="Basic and acidic residues" evidence="1">
    <location>
        <begin position="124"/>
        <end position="142"/>
    </location>
</feature>
<proteinExistence type="predicted"/>
<sequence>MARIEMMDEKNGRMPAEVTRILKDMLQCRWIWMLMQLVWLERVASGLGVSHSPQSETSRRSRNIDVSLFRELADEPWWLSALVEGRRSITRQYYCIFFQEAHCVVGDHHHRTCRPRLASFASEKPPRENTPRWARSDGRPSEDSELVWTTIPRPIREATKVSEVPETFTYGLLTIWMKEVKNRSLGRKNGTCCTSEKVGDLVGPWEKD</sequence>
<name>A0A8A3P9X8_9HELO</name>